<reference evidence="2" key="2">
    <citation type="submission" date="2020-09" db="EMBL/GenBank/DDBJ databases">
        <authorList>
            <person name="Sun Q."/>
            <person name="Zhou Y."/>
        </authorList>
    </citation>
    <scope>NUCLEOTIDE SEQUENCE</scope>
    <source>
        <strain evidence="2">CGMCC 4.7138</strain>
    </source>
</reference>
<dbReference type="Proteomes" id="UP000653480">
    <property type="component" value="Unassembled WGS sequence"/>
</dbReference>
<sequence length="319" mass="35013">MLSVAATGRGEAWAVGSPGESRQSGPILRWDGRTWQSVALPPGLRYPQVVSGTSPGNVWIFDTDANAWQWNGRQWSPRGRPPWKLPVLLEDAVVTGPEEVWVAGGQDEGAARDPHWRPRLARWSPSGWSDASSPRSAWPGIRHFGTDASGDLWALAGDGDTGSTVVHWDGRRWREVPAPPLPAGARVDLRELAVVSEREVWVAGSILPPGSRQAALLMRWDGDRWNPAPDLPAGAISFNAVTPDGRGGVWLGASNYSYDNHRILLHFDGRSWTYEKAPRVHNDPEVFDLATIPGEDRVFAVGGNPSFDEDSQGWIWTRS</sequence>
<comment type="caution">
    <text evidence="2">The sequence shown here is derived from an EMBL/GenBank/DDBJ whole genome shotgun (WGS) entry which is preliminary data.</text>
</comment>
<protein>
    <recommendedName>
        <fullName evidence="4">Galactose oxidase</fullName>
    </recommendedName>
</protein>
<keyword evidence="3" id="KW-1185">Reference proteome</keyword>
<feature type="region of interest" description="Disordered" evidence="1">
    <location>
        <begin position="1"/>
        <end position="25"/>
    </location>
</feature>
<accession>A0A8H9H0K4</accession>
<evidence type="ECO:0000256" key="1">
    <source>
        <dbReference type="SAM" id="MobiDB-lite"/>
    </source>
</evidence>
<evidence type="ECO:0008006" key="4">
    <source>
        <dbReference type="Google" id="ProtNLM"/>
    </source>
</evidence>
<gene>
    <name evidence="2" type="ORF">GCM10011574_38610</name>
</gene>
<dbReference type="Gene3D" id="2.120.10.80">
    <property type="entry name" value="Kelch-type beta propeller"/>
    <property type="match status" value="1"/>
</dbReference>
<reference evidence="2" key="1">
    <citation type="journal article" date="2014" name="Int. J. Syst. Evol. Microbiol.">
        <title>Complete genome sequence of Corynebacterium casei LMG S-19264T (=DSM 44701T), isolated from a smear-ripened cheese.</title>
        <authorList>
            <consortium name="US DOE Joint Genome Institute (JGI-PGF)"/>
            <person name="Walter F."/>
            <person name="Albersmeier A."/>
            <person name="Kalinowski J."/>
            <person name="Ruckert C."/>
        </authorList>
    </citation>
    <scope>NUCLEOTIDE SEQUENCE</scope>
    <source>
        <strain evidence="2">CGMCC 4.7138</strain>
    </source>
</reference>
<dbReference type="AlphaFoldDB" id="A0A8H9H0K4"/>
<proteinExistence type="predicted"/>
<evidence type="ECO:0000313" key="3">
    <source>
        <dbReference type="Proteomes" id="UP000653480"/>
    </source>
</evidence>
<dbReference type="SUPFAM" id="SSF50965">
    <property type="entry name" value="Galactose oxidase, central domain"/>
    <property type="match status" value="2"/>
</dbReference>
<evidence type="ECO:0000313" key="2">
    <source>
        <dbReference type="EMBL" id="GGO16226.1"/>
    </source>
</evidence>
<organism evidence="2 3">
    <name type="scientific">Microbispora bryophytorum</name>
    <dbReference type="NCBI Taxonomy" id="1460882"/>
    <lineage>
        <taxon>Bacteria</taxon>
        <taxon>Bacillati</taxon>
        <taxon>Actinomycetota</taxon>
        <taxon>Actinomycetes</taxon>
        <taxon>Streptosporangiales</taxon>
        <taxon>Streptosporangiaceae</taxon>
        <taxon>Microbispora</taxon>
    </lineage>
</organism>
<dbReference type="EMBL" id="BMMN01000006">
    <property type="protein sequence ID" value="GGO16226.1"/>
    <property type="molecule type" value="Genomic_DNA"/>
</dbReference>
<dbReference type="InterPro" id="IPR015915">
    <property type="entry name" value="Kelch-typ_b-propeller"/>
</dbReference>
<dbReference type="InterPro" id="IPR011043">
    <property type="entry name" value="Gal_Oxase/kelch_b-propeller"/>
</dbReference>
<name>A0A8H9H0K4_9ACTN</name>